<sequence length="342" mass="39002">MRKFVLKIFLAVFLLSLAVIVGAYYYGRYMLSQPLPVAVTITIEVKRGDSLRKVADRMAEQGVLESAEWFYWYGRLSRKDKQIVAGEYLLEPGKNAIELFTLLTSGDTLNYALTIIEGWNLRDVLRELENHPKLEITIDSQDPAQLAKLLGMNYPHAEGLLFPDTYFYKKGTRDIDLLTTAHRRMVRILENEWSRKSAWSAAATPYEALILASIVEKETSVDSERGRISGVFTLRLDKGMRLQTDPTVIYGMGDKYEGNLRRKDLREATAYNTYVIKGLPPTPIAMPGRASIHAALNPEKTGDLYFVARGDGTHEFSKTHEAHVKAVRKYQLRRRDDYRSTQ</sequence>
<keyword evidence="5 7" id="KW-0456">Lyase</keyword>
<keyword evidence="4 7" id="KW-0472">Membrane</keyword>
<evidence type="ECO:0000256" key="1">
    <source>
        <dbReference type="ARBA" id="ARBA00022475"/>
    </source>
</evidence>
<evidence type="ECO:0000256" key="3">
    <source>
        <dbReference type="ARBA" id="ARBA00022989"/>
    </source>
</evidence>
<evidence type="ECO:0000256" key="5">
    <source>
        <dbReference type="ARBA" id="ARBA00023239"/>
    </source>
</evidence>
<dbReference type="EC" id="4.2.2.29" evidence="7"/>
<name>Q2SK47_HAHCH</name>
<dbReference type="Pfam" id="PF02618">
    <property type="entry name" value="YceG"/>
    <property type="match status" value="1"/>
</dbReference>
<evidence type="ECO:0000313" key="9">
    <source>
        <dbReference type="Proteomes" id="UP000000238"/>
    </source>
</evidence>
<dbReference type="InterPro" id="IPR003770">
    <property type="entry name" value="MLTG-like"/>
</dbReference>
<dbReference type="PANTHER" id="PTHR30518">
    <property type="entry name" value="ENDOLYTIC MUREIN TRANSGLYCOSYLASE"/>
    <property type="match status" value="1"/>
</dbReference>
<dbReference type="GO" id="GO:0008932">
    <property type="term" value="F:lytic endotransglycosylase activity"/>
    <property type="evidence" value="ECO:0007669"/>
    <property type="project" value="UniProtKB-UniRule"/>
</dbReference>
<dbReference type="NCBIfam" id="TIGR00247">
    <property type="entry name" value="endolytic transglycosylase MltG"/>
    <property type="match status" value="1"/>
</dbReference>
<dbReference type="GO" id="GO:0009252">
    <property type="term" value="P:peptidoglycan biosynthetic process"/>
    <property type="evidence" value="ECO:0007669"/>
    <property type="project" value="UniProtKB-UniRule"/>
</dbReference>
<keyword evidence="3 7" id="KW-1133">Transmembrane helix</keyword>
<dbReference type="EMBL" id="CP000155">
    <property type="protein sequence ID" value="ABC28977.1"/>
    <property type="molecule type" value="Genomic_DNA"/>
</dbReference>
<reference evidence="8 9" key="1">
    <citation type="journal article" date="2005" name="Nucleic Acids Res.">
        <title>Genomic blueprint of Hahella chejuensis, a marine microbe producing an algicidal agent.</title>
        <authorList>
            <person name="Jeong H."/>
            <person name="Yim J.H."/>
            <person name="Lee C."/>
            <person name="Choi S.-H."/>
            <person name="Park Y.K."/>
            <person name="Yoon S.H."/>
            <person name="Hur C.-G."/>
            <person name="Kang H.-Y."/>
            <person name="Kim D."/>
            <person name="Lee H.H."/>
            <person name="Park K.H."/>
            <person name="Park S.-H."/>
            <person name="Park H.-S."/>
            <person name="Lee H.K."/>
            <person name="Oh T.K."/>
            <person name="Kim J.F."/>
        </authorList>
    </citation>
    <scope>NUCLEOTIDE SEQUENCE [LARGE SCALE GENOMIC DNA]</scope>
    <source>
        <strain evidence="8 9">KCTC 2396</strain>
    </source>
</reference>
<accession>Q2SK47</accession>
<dbReference type="GO" id="GO:0005886">
    <property type="term" value="C:plasma membrane"/>
    <property type="evidence" value="ECO:0007669"/>
    <property type="project" value="UniProtKB-UniRule"/>
</dbReference>
<keyword evidence="9" id="KW-1185">Reference proteome</keyword>
<evidence type="ECO:0000313" key="8">
    <source>
        <dbReference type="EMBL" id="ABC28977.1"/>
    </source>
</evidence>
<feature type="site" description="Important for catalytic activity" evidence="7">
    <location>
        <position position="218"/>
    </location>
</feature>
<evidence type="ECO:0000256" key="4">
    <source>
        <dbReference type="ARBA" id="ARBA00023136"/>
    </source>
</evidence>
<keyword evidence="7" id="KW-0997">Cell inner membrane</keyword>
<evidence type="ECO:0000256" key="6">
    <source>
        <dbReference type="ARBA" id="ARBA00023316"/>
    </source>
</evidence>
<dbReference type="Proteomes" id="UP000000238">
    <property type="component" value="Chromosome"/>
</dbReference>
<dbReference type="GO" id="GO:0071555">
    <property type="term" value="P:cell wall organization"/>
    <property type="evidence" value="ECO:0007669"/>
    <property type="project" value="UniProtKB-KW"/>
</dbReference>
<proteinExistence type="inferred from homology"/>
<comment type="similarity">
    <text evidence="7">Belongs to the transglycosylase MltG family.</text>
</comment>
<evidence type="ECO:0000256" key="2">
    <source>
        <dbReference type="ARBA" id="ARBA00022692"/>
    </source>
</evidence>
<keyword evidence="2 7" id="KW-0812">Transmembrane</keyword>
<keyword evidence="1 7" id="KW-1003">Cell membrane</keyword>
<dbReference type="RefSeq" id="WP_011396047.1">
    <property type="nucleotide sequence ID" value="NC_007645.1"/>
</dbReference>
<comment type="function">
    <text evidence="7">Functions as a peptidoglycan terminase that cleaves nascent peptidoglycan strands endolytically to terminate their elongation.</text>
</comment>
<gene>
    <name evidence="7" type="primary">mltG</name>
    <name evidence="8" type="ordered locus">HCH_02147</name>
</gene>
<dbReference type="eggNOG" id="COG1559">
    <property type="taxonomic scope" value="Bacteria"/>
</dbReference>
<dbReference type="AlphaFoldDB" id="Q2SK47"/>
<dbReference type="Gene3D" id="3.30.1490.480">
    <property type="entry name" value="Endolytic murein transglycosylase"/>
    <property type="match status" value="1"/>
</dbReference>
<keyword evidence="6 7" id="KW-0961">Cell wall biogenesis/degradation</keyword>
<dbReference type="STRING" id="349521.HCH_02147"/>
<organism evidence="8 9">
    <name type="scientific">Hahella chejuensis (strain KCTC 2396)</name>
    <dbReference type="NCBI Taxonomy" id="349521"/>
    <lineage>
        <taxon>Bacteria</taxon>
        <taxon>Pseudomonadati</taxon>
        <taxon>Pseudomonadota</taxon>
        <taxon>Gammaproteobacteria</taxon>
        <taxon>Oceanospirillales</taxon>
        <taxon>Hahellaceae</taxon>
        <taxon>Hahella</taxon>
    </lineage>
</organism>
<dbReference type="HOGENOM" id="CLU_025574_0_2_6"/>
<dbReference type="Gene3D" id="3.30.160.60">
    <property type="entry name" value="Classic Zinc Finger"/>
    <property type="match status" value="1"/>
</dbReference>
<protein>
    <recommendedName>
        <fullName evidence="7">Endolytic murein transglycosylase</fullName>
        <ecNumber evidence="7">4.2.2.29</ecNumber>
    </recommendedName>
    <alternativeName>
        <fullName evidence="7">Peptidoglycan lytic transglycosylase</fullName>
    </alternativeName>
    <alternativeName>
        <fullName evidence="7">Peptidoglycan polymerization terminase</fullName>
    </alternativeName>
</protein>
<evidence type="ECO:0000256" key="7">
    <source>
        <dbReference type="HAMAP-Rule" id="MF_02065"/>
    </source>
</evidence>
<dbReference type="PANTHER" id="PTHR30518:SF2">
    <property type="entry name" value="ENDOLYTIC MUREIN TRANSGLYCOSYLASE"/>
    <property type="match status" value="1"/>
</dbReference>
<comment type="catalytic activity">
    <reaction evidence="7">
        <text>a peptidoglycan chain = a peptidoglycan chain with N-acetyl-1,6-anhydromuramyl-[peptide] at the reducing end + a peptidoglycan chain with N-acetylglucosamine at the non-reducing end.</text>
        <dbReference type="EC" id="4.2.2.29"/>
    </reaction>
</comment>
<dbReference type="CDD" id="cd08010">
    <property type="entry name" value="MltG_like"/>
    <property type="match status" value="1"/>
</dbReference>
<dbReference type="HAMAP" id="MF_02065">
    <property type="entry name" value="MltG"/>
    <property type="match status" value="1"/>
</dbReference>
<dbReference type="KEGG" id="hch:HCH_02147"/>